<comment type="caution">
    <text evidence="1">The sequence shown here is derived from an EMBL/GenBank/DDBJ whole genome shotgun (WGS) entry which is preliminary data.</text>
</comment>
<proteinExistence type="predicted"/>
<gene>
    <name evidence="1" type="ORF">GpartN1_g1926.t1</name>
    <name evidence="2" type="ORF">GpartN1_g1941.t1</name>
</gene>
<reference evidence="1" key="2">
    <citation type="submission" date="2022-01" db="EMBL/GenBank/DDBJ databases">
        <authorList>
            <person name="Hirooka S."/>
            <person name="Miyagishima S.Y."/>
        </authorList>
    </citation>
    <scope>NUCLEOTIDE SEQUENCE</scope>
    <source>
        <strain evidence="1">NBRC 102759</strain>
    </source>
</reference>
<sequence length="195" mass="22213">MKFYVISTSTTAVAAAIELRTFGFPMEWVNGIEEHDPLVDWYMWRVVPRDDVRASKEPYAGSFRGRNYDREKVALFLSCLKALKLFLDQRCSEVAVIVHGQGLRFLNGKEENKLKLIAACSYALPKSSGVSLSERPTEAFLVTRPCASRIVDSLDFPLRFIECEEELLFCKNQRLVVSEAASIDTHKKEFHLNTD</sequence>
<organism evidence="1 3">
    <name type="scientific">Galdieria partita</name>
    <dbReference type="NCBI Taxonomy" id="83374"/>
    <lineage>
        <taxon>Eukaryota</taxon>
        <taxon>Rhodophyta</taxon>
        <taxon>Bangiophyceae</taxon>
        <taxon>Galdieriales</taxon>
        <taxon>Galdieriaceae</taxon>
        <taxon>Galdieria</taxon>
    </lineage>
</organism>
<dbReference type="Proteomes" id="UP001061958">
    <property type="component" value="Unassembled WGS sequence"/>
</dbReference>
<accession>A0A9C7UP44</accession>
<protein>
    <submittedName>
        <fullName evidence="1">Uncharacterized protein</fullName>
    </submittedName>
</protein>
<name>A0A9C7UP44_9RHOD</name>
<evidence type="ECO:0000313" key="2">
    <source>
        <dbReference type="EMBL" id="GJQ10150.1"/>
    </source>
</evidence>
<reference evidence="1" key="1">
    <citation type="journal article" date="2022" name="Proc. Natl. Acad. Sci. U.S.A.">
        <title>Life cycle and functional genomics of the unicellular red alga Galdieria for elucidating algal and plant evolution and industrial use.</title>
        <authorList>
            <person name="Hirooka S."/>
            <person name="Itabashi T."/>
            <person name="Ichinose T.M."/>
            <person name="Onuma R."/>
            <person name="Fujiwara T."/>
            <person name="Yamashita S."/>
            <person name="Jong L.W."/>
            <person name="Tomita R."/>
            <person name="Iwane A.H."/>
            <person name="Miyagishima S.Y."/>
        </authorList>
    </citation>
    <scope>NUCLEOTIDE SEQUENCE</scope>
    <source>
        <strain evidence="1">NBRC 102759</strain>
    </source>
</reference>
<keyword evidence="3" id="KW-1185">Reference proteome</keyword>
<evidence type="ECO:0000313" key="3">
    <source>
        <dbReference type="Proteomes" id="UP001061958"/>
    </source>
</evidence>
<evidence type="ECO:0000313" key="1">
    <source>
        <dbReference type="EMBL" id="GJQ10135.1"/>
    </source>
</evidence>
<dbReference type="EMBL" id="BQMJ01000013">
    <property type="protein sequence ID" value="GJQ10150.1"/>
    <property type="molecule type" value="Genomic_DNA"/>
</dbReference>
<dbReference type="AlphaFoldDB" id="A0A9C7UP44"/>
<dbReference type="EMBL" id="BQMJ01000013">
    <property type="protein sequence ID" value="GJQ10135.1"/>
    <property type="molecule type" value="Genomic_DNA"/>
</dbReference>